<reference evidence="1 2" key="1">
    <citation type="submission" date="2019-08" db="EMBL/GenBank/DDBJ databases">
        <title>Actinomadura sp. nov. CYP1-5 isolated from mountain soil.</title>
        <authorList>
            <person name="Songsumanus A."/>
            <person name="Kuncharoen N."/>
            <person name="Kudo T."/>
            <person name="Yuki M."/>
            <person name="Igarashi Y."/>
            <person name="Tanasupawat S."/>
        </authorList>
    </citation>
    <scope>NUCLEOTIDE SEQUENCE [LARGE SCALE GENOMIC DNA]</scope>
    <source>
        <strain evidence="1 2">CYP1-5</strain>
    </source>
</reference>
<comment type="caution">
    <text evidence="1">The sequence shown here is derived from an EMBL/GenBank/DDBJ whole genome shotgun (WGS) entry which is preliminary data.</text>
</comment>
<accession>A0A5D3FA54</accession>
<gene>
    <name evidence="1" type="ORF">FXF68_34495</name>
</gene>
<organism evidence="1 2">
    <name type="scientific">Actinomadura decatromicini</name>
    <dbReference type="NCBI Taxonomy" id="2604572"/>
    <lineage>
        <taxon>Bacteria</taxon>
        <taxon>Bacillati</taxon>
        <taxon>Actinomycetota</taxon>
        <taxon>Actinomycetes</taxon>
        <taxon>Streptosporangiales</taxon>
        <taxon>Thermomonosporaceae</taxon>
        <taxon>Actinomadura</taxon>
    </lineage>
</organism>
<name>A0A5D3FA54_9ACTN</name>
<protein>
    <submittedName>
        <fullName evidence="1">Uncharacterized protein</fullName>
    </submittedName>
</protein>
<proteinExistence type="predicted"/>
<evidence type="ECO:0000313" key="2">
    <source>
        <dbReference type="Proteomes" id="UP000323505"/>
    </source>
</evidence>
<dbReference type="RefSeq" id="WP_148766787.1">
    <property type="nucleotide sequence ID" value="NZ_VSRQ01000008.1"/>
</dbReference>
<dbReference type="AlphaFoldDB" id="A0A5D3FA54"/>
<dbReference type="EMBL" id="VSRQ01000008">
    <property type="protein sequence ID" value="TYK44570.1"/>
    <property type="molecule type" value="Genomic_DNA"/>
</dbReference>
<evidence type="ECO:0000313" key="1">
    <source>
        <dbReference type="EMBL" id="TYK44570.1"/>
    </source>
</evidence>
<keyword evidence="2" id="KW-1185">Reference proteome</keyword>
<dbReference type="Proteomes" id="UP000323505">
    <property type="component" value="Unassembled WGS sequence"/>
</dbReference>
<sequence length="133" mass="15194">MSDHEAVRRRVKATLGTYGSIETPALDAFTERLRKEFPDKLAAVHNGENPTTVFWEFALDTLTWEDALPVLEELFELSEPSTYFLQDERGGVEQIFAGVEGPMDYLRLLLVHVAVARTFPMNEEGYMIMRPRS</sequence>